<dbReference type="PANTHER" id="PTHR39515:SF2">
    <property type="entry name" value="HTH-TYPE TRANSCRIPTIONAL REGULATOR RV0880"/>
    <property type="match status" value="1"/>
</dbReference>
<dbReference type="RefSeq" id="WP_373308764.1">
    <property type="nucleotide sequence ID" value="NZ_BMVU01000011.1"/>
</dbReference>
<reference evidence="2" key="2">
    <citation type="submission" date="2020-09" db="EMBL/GenBank/DDBJ databases">
        <authorList>
            <person name="Sun Q."/>
            <person name="Ohkuma M."/>
        </authorList>
    </citation>
    <scope>NUCLEOTIDE SEQUENCE</scope>
    <source>
        <strain evidence="2">JCM 4790</strain>
    </source>
</reference>
<evidence type="ECO:0000259" key="1">
    <source>
        <dbReference type="PROSITE" id="PS50995"/>
    </source>
</evidence>
<feature type="domain" description="HTH marR-type" evidence="1">
    <location>
        <begin position="1"/>
        <end position="135"/>
    </location>
</feature>
<protein>
    <submittedName>
        <fullName evidence="2">MarR family transcriptional regulator</fullName>
    </submittedName>
</protein>
<sequence length="156" mass="16714">MSDEQDFEGVAALLDGMAVLAVRHLATREISFTTASTLSRLARNGPQRLTRLAAEEGVAQPSMTQLVQRLVKQGLVARVGDPEDGRVVLVSITDAGREVLRGRREARVARLAALLDTLPAEDRQALAEAARIGAPALGRLTENALSLERLTDEPPA</sequence>
<reference evidence="2" key="1">
    <citation type="journal article" date="2014" name="Int. J. Syst. Evol. Microbiol.">
        <title>Complete genome sequence of Corynebacterium casei LMG S-19264T (=DSM 44701T), isolated from a smear-ripened cheese.</title>
        <authorList>
            <consortium name="US DOE Joint Genome Institute (JGI-PGF)"/>
            <person name="Walter F."/>
            <person name="Albersmeier A."/>
            <person name="Kalinowski J."/>
            <person name="Ruckert C."/>
        </authorList>
    </citation>
    <scope>NUCLEOTIDE SEQUENCE</scope>
    <source>
        <strain evidence="2">JCM 4790</strain>
    </source>
</reference>
<name>A0A918KQR1_9ACTN</name>
<dbReference type="InterPro" id="IPR000835">
    <property type="entry name" value="HTH_MarR-typ"/>
</dbReference>
<proteinExistence type="predicted"/>
<evidence type="ECO:0000313" key="3">
    <source>
        <dbReference type="Proteomes" id="UP000619244"/>
    </source>
</evidence>
<dbReference type="InterPro" id="IPR052526">
    <property type="entry name" value="HTH-type_Bedaq_tolerance"/>
</dbReference>
<dbReference type="InterPro" id="IPR036388">
    <property type="entry name" value="WH-like_DNA-bd_sf"/>
</dbReference>
<dbReference type="Gene3D" id="1.10.10.10">
    <property type="entry name" value="Winged helix-like DNA-binding domain superfamily/Winged helix DNA-binding domain"/>
    <property type="match status" value="1"/>
</dbReference>
<evidence type="ECO:0000313" key="2">
    <source>
        <dbReference type="EMBL" id="GGX73198.1"/>
    </source>
</evidence>
<dbReference type="PANTHER" id="PTHR39515">
    <property type="entry name" value="CONSERVED PROTEIN"/>
    <property type="match status" value="1"/>
</dbReference>
<dbReference type="GO" id="GO:0003700">
    <property type="term" value="F:DNA-binding transcription factor activity"/>
    <property type="evidence" value="ECO:0007669"/>
    <property type="project" value="InterPro"/>
</dbReference>
<dbReference type="Proteomes" id="UP000619244">
    <property type="component" value="Unassembled WGS sequence"/>
</dbReference>
<keyword evidence="3" id="KW-1185">Reference proteome</keyword>
<dbReference type="PROSITE" id="PS50995">
    <property type="entry name" value="HTH_MARR_2"/>
    <property type="match status" value="1"/>
</dbReference>
<dbReference type="SUPFAM" id="SSF46785">
    <property type="entry name" value="Winged helix' DNA-binding domain"/>
    <property type="match status" value="1"/>
</dbReference>
<dbReference type="EMBL" id="BMVU01000011">
    <property type="protein sequence ID" value="GGX73198.1"/>
    <property type="molecule type" value="Genomic_DNA"/>
</dbReference>
<dbReference type="SMART" id="SM00347">
    <property type="entry name" value="HTH_MARR"/>
    <property type="match status" value="1"/>
</dbReference>
<dbReference type="AlphaFoldDB" id="A0A918KQR1"/>
<dbReference type="Pfam" id="PF01047">
    <property type="entry name" value="MarR"/>
    <property type="match status" value="1"/>
</dbReference>
<gene>
    <name evidence="2" type="ORF">GCM10010358_29610</name>
</gene>
<accession>A0A918KQR1</accession>
<comment type="caution">
    <text evidence="2">The sequence shown here is derived from an EMBL/GenBank/DDBJ whole genome shotgun (WGS) entry which is preliminary data.</text>
</comment>
<dbReference type="InterPro" id="IPR036390">
    <property type="entry name" value="WH_DNA-bd_sf"/>
</dbReference>
<organism evidence="2 3">
    <name type="scientific">Streptomyces minutiscleroticus</name>
    <dbReference type="NCBI Taxonomy" id="68238"/>
    <lineage>
        <taxon>Bacteria</taxon>
        <taxon>Bacillati</taxon>
        <taxon>Actinomycetota</taxon>
        <taxon>Actinomycetes</taxon>
        <taxon>Kitasatosporales</taxon>
        <taxon>Streptomycetaceae</taxon>
        <taxon>Streptomyces</taxon>
    </lineage>
</organism>